<protein>
    <recommendedName>
        <fullName evidence="1">Transposase IS200-like domain-containing protein</fullName>
    </recommendedName>
</protein>
<dbReference type="InterPro" id="IPR036515">
    <property type="entry name" value="Transposase_17_sf"/>
</dbReference>
<dbReference type="GO" id="GO:0006313">
    <property type="term" value="P:DNA transposition"/>
    <property type="evidence" value="ECO:0007669"/>
    <property type="project" value="InterPro"/>
</dbReference>
<dbReference type="SMART" id="SM01321">
    <property type="entry name" value="Y1_Tnp"/>
    <property type="match status" value="1"/>
</dbReference>
<dbReference type="PANTHER" id="PTHR34322:SF2">
    <property type="entry name" value="TRANSPOSASE IS200-LIKE DOMAIN-CONTAINING PROTEIN"/>
    <property type="match status" value="1"/>
</dbReference>
<dbReference type="PANTHER" id="PTHR34322">
    <property type="entry name" value="TRANSPOSASE, Y1_TNP DOMAIN-CONTAINING"/>
    <property type="match status" value="1"/>
</dbReference>
<evidence type="ECO:0000313" key="2">
    <source>
        <dbReference type="EMBL" id="PJC81644.1"/>
    </source>
</evidence>
<dbReference type="GO" id="GO:0003677">
    <property type="term" value="F:DNA binding"/>
    <property type="evidence" value="ECO:0007669"/>
    <property type="project" value="InterPro"/>
</dbReference>
<dbReference type="SUPFAM" id="SSF143422">
    <property type="entry name" value="Transposase IS200-like"/>
    <property type="match status" value="1"/>
</dbReference>
<proteinExistence type="predicted"/>
<dbReference type="InterPro" id="IPR002686">
    <property type="entry name" value="Transposase_17"/>
</dbReference>
<name>A0A2M8GM69_9BACT</name>
<accession>A0A2M8GM69</accession>
<evidence type="ECO:0000259" key="1">
    <source>
        <dbReference type="SMART" id="SM01321"/>
    </source>
</evidence>
<gene>
    <name evidence="2" type="ORF">CO007_03705</name>
</gene>
<comment type="caution">
    <text evidence="2">The sequence shown here is derived from an EMBL/GenBank/DDBJ whole genome shotgun (WGS) entry which is preliminary data.</text>
</comment>
<evidence type="ECO:0000313" key="3">
    <source>
        <dbReference type="Proteomes" id="UP000229370"/>
    </source>
</evidence>
<dbReference type="GO" id="GO:0004803">
    <property type="term" value="F:transposase activity"/>
    <property type="evidence" value="ECO:0007669"/>
    <property type="project" value="InterPro"/>
</dbReference>
<reference evidence="3" key="1">
    <citation type="submission" date="2017-09" db="EMBL/GenBank/DDBJ databases">
        <title>Depth-based differentiation of microbial function through sediment-hosted aquifers and enrichment of novel symbionts in the deep terrestrial subsurface.</title>
        <authorList>
            <person name="Probst A.J."/>
            <person name="Ladd B."/>
            <person name="Jarett J.K."/>
            <person name="Geller-Mcgrath D.E."/>
            <person name="Sieber C.M.K."/>
            <person name="Emerson J.B."/>
            <person name="Anantharaman K."/>
            <person name="Thomas B.C."/>
            <person name="Malmstrom R."/>
            <person name="Stieglmeier M."/>
            <person name="Klingl A."/>
            <person name="Woyke T."/>
            <person name="Ryan C.M."/>
            <person name="Banfield J.F."/>
        </authorList>
    </citation>
    <scope>NUCLEOTIDE SEQUENCE [LARGE SCALE GENOMIC DNA]</scope>
</reference>
<dbReference type="EMBL" id="PFQK01000058">
    <property type="protein sequence ID" value="PJC81644.1"/>
    <property type="molecule type" value="Genomic_DNA"/>
</dbReference>
<sequence>MTSKRLPLAIGEFYHVYNKSIADEDIFYNLKYLNKILEIVEYYRYDQRMKLSRFRRLRRSLQKDYLKDFKKSKLLIDIYSFSFMPNHFHFLLRQLEDNGIKKFLSNIQNSYAKCFNLINNRDGSLFLNSFKYKKINSEEVFIHVCRYIHLNSITSHFIEFDQLKNYPFSSYSWYLNNNLNRFINTGLVMNHFKSKENFTKFHQDQVDYQRRLKKINNLLLDG</sequence>
<dbReference type="Gene3D" id="3.30.70.1290">
    <property type="entry name" value="Transposase IS200-like"/>
    <property type="match status" value="1"/>
</dbReference>
<dbReference type="Pfam" id="PF01797">
    <property type="entry name" value="Y1_Tnp"/>
    <property type="match status" value="1"/>
</dbReference>
<dbReference type="Proteomes" id="UP000229370">
    <property type="component" value="Unassembled WGS sequence"/>
</dbReference>
<organism evidence="2 3">
    <name type="scientific">Candidatus Roizmanbacteria bacterium CG_4_8_14_3_um_filter_36_10</name>
    <dbReference type="NCBI Taxonomy" id="1974834"/>
    <lineage>
        <taxon>Bacteria</taxon>
        <taxon>Candidatus Roizmaniibacteriota</taxon>
    </lineage>
</organism>
<feature type="domain" description="Transposase IS200-like" evidence="1">
    <location>
        <begin position="9"/>
        <end position="151"/>
    </location>
</feature>
<dbReference type="AlphaFoldDB" id="A0A2M8GM69"/>